<dbReference type="InterPro" id="IPR040911">
    <property type="entry name" value="Exostosin_GT47"/>
</dbReference>
<gene>
    <name evidence="3" type="ORF">M9Y10_029322</name>
</gene>
<keyword evidence="4" id="KW-1185">Reference proteome</keyword>
<dbReference type="EMBL" id="JAPFFF010000004">
    <property type="protein sequence ID" value="KAK8892100.1"/>
    <property type="molecule type" value="Genomic_DNA"/>
</dbReference>
<dbReference type="Pfam" id="PF03016">
    <property type="entry name" value="Exostosin_GT47"/>
    <property type="match status" value="1"/>
</dbReference>
<dbReference type="PANTHER" id="PTHR11062">
    <property type="entry name" value="EXOSTOSIN HEPARAN SULFATE GLYCOSYLTRANSFERASE -RELATED"/>
    <property type="match status" value="1"/>
</dbReference>
<name>A0ABR2KQ40_9EUKA</name>
<evidence type="ECO:0000256" key="1">
    <source>
        <dbReference type="ARBA" id="ARBA00010271"/>
    </source>
</evidence>
<comment type="similarity">
    <text evidence="1">Belongs to the glycosyltransferase 47 family.</text>
</comment>
<dbReference type="InterPro" id="IPR004263">
    <property type="entry name" value="Exostosin"/>
</dbReference>
<sequence>MYNFSQPKYADYFPYTNPKIINKVEYYFEPYLLSFVRSQCYITQNANKADLFYIPLFFSMMMFTDGALPINNLIEKLEYWSLHGGVDHIIVFNIFSFWRATIQEKDEYMLPCMLSFADVKWNIAERYPLLMMRYTILPYSSFFKLSRHYNINRNNLLFFIGSTLLSTFDETACELRSEILEFASNIPFSRIVIKERGKYTYDLTNGFAVERMMRDSIFCLVPLGDSPSSKRIYDALNALSIPIVVSDYIRFPFEDIFLNYSKILIQIPIHNYKNELPSILSKSNSQFIFRMQKNMRIASDFFLLRDKNIPQNSVFWAWGISQLAKLCYISTVMRRSLLKED</sequence>
<evidence type="ECO:0000259" key="2">
    <source>
        <dbReference type="Pfam" id="PF03016"/>
    </source>
</evidence>
<dbReference type="Proteomes" id="UP001470230">
    <property type="component" value="Unassembled WGS sequence"/>
</dbReference>
<feature type="domain" description="Exostosin GT47" evidence="2">
    <location>
        <begin position="24"/>
        <end position="281"/>
    </location>
</feature>
<evidence type="ECO:0000313" key="3">
    <source>
        <dbReference type="EMBL" id="KAK8892100.1"/>
    </source>
</evidence>
<proteinExistence type="inferred from homology"/>
<dbReference type="PANTHER" id="PTHR11062:SF281">
    <property type="entry name" value="EXOSTOSIN-LIKE 2"/>
    <property type="match status" value="1"/>
</dbReference>
<protein>
    <recommendedName>
        <fullName evidence="2">Exostosin GT47 domain-containing protein</fullName>
    </recommendedName>
</protein>
<reference evidence="3 4" key="1">
    <citation type="submission" date="2024-04" db="EMBL/GenBank/DDBJ databases">
        <title>Tritrichomonas musculus Genome.</title>
        <authorList>
            <person name="Alves-Ferreira E."/>
            <person name="Grigg M."/>
            <person name="Lorenzi H."/>
            <person name="Galac M."/>
        </authorList>
    </citation>
    <scope>NUCLEOTIDE SEQUENCE [LARGE SCALE GENOMIC DNA]</scope>
    <source>
        <strain evidence="3 4">EAF2021</strain>
    </source>
</reference>
<comment type="caution">
    <text evidence="3">The sequence shown here is derived from an EMBL/GenBank/DDBJ whole genome shotgun (WGS) entry which is preliminary data.</text>
</comment>
<evidence type="ECO:0000313" key="4">
    <source>
        <dbReference type="Proteomes" id="UP001470230"/>
    </source>
</evidence>
<organism evidence="3 4">
    <name type="scientific">Tritrichomonas musculus</name>
    <dbReference type="NCBI Taxonomy" id="1915356"/>
    <lineage>
        <taxon>Eukaryota</taxon>
        <taxon>Metamonada</taxon>
        <taxon>Parabasalia</taxon>
        <taxon>Tritrichomonadida</taxon>
        <taxon>Tritrichomonadidae</taxon>
        <taxon>Tritrichomonas</taxon>
    </lineage>
</organism>
<accession>A0ABR2KQ40</accession>